<dbReference type="InterPro" id="IPR051606">
    <property type="entry name" value="Polyketide_Oxido-like"/>
</dbReference>
<dbReference type="PANTHER" id="PTHR43355">
    <property type="entry name" value="FLAVIN REDUCTASE (NADPH)"/>
    <property type="match status" value="1"/>
</dbReference>
<evidence type="ECO:0000313" key="2">
    <source>
        <dbReference type="EMBL" id="MCP2363199.1"/>
    </source>
</evidence>
<evidence type="ECO:0000259" key="1">
    <source>
        <dbReference type="Pfam" id="PF13460"/>
    </source>
</evidence>
<gene>
    <name evidence="2" type="ORF">HD597_010219</name>
</gene>
<proteinExistence type="predicted"/>
<dbReference type="RefSeq" id="WP_253754614.1">
    <property type="nucleotide sequence ID" value="NZ_BAABKA010000023.1"/>
</dbReference>
<dbReference type="SUPFAM" id="SSF51735">
    <property type="entry name" value="NAD(P)-binding Rossmann-fold domains"/>
    <property type="match status" value="1"/>
</dbReference>
<name>A0A9X2GT85_9ACTN</name>
<dbReference type="Pfam" id="PF13460">
    <property type="entry name" value="NAD_binding_10"/>
    <property type="match status" value="1"/>
</dbReference>
<comment type="caution">
    <text evidence="2">The sequence shown here is derived from an EMBL/GenBank/DDBJ whole genome shotgun (WGS) entry which is preliminary data.</text>
</comment>
<dbReference type="GO" id="GO:0042602">
    <property type="term" value="F:riboflavin reductase (NADPH) activity"/>
    <property type="evidence" value="ECO:0007669"/>
    <property type="project" value="TreeGrafter"/>
</dbReference>
<sequence>MKITIFGATGGTGRHVVEQALEAGHHVTAVVRDPAGLPSSGSLEPVVADVMRPEAIEASVAGRDAVISALGPRGRGAGQVCAEGAHSIAAAMRAARARRLVVVTAGGHVVDAGDDLLNRVLVKPLLRRFLREGFADFARTEEIVRGSGLDWTIMRPPRLTDGARRPYRSAVDRNVRGGITIARADLAHAILAALDDPATAGHTISVGY</sequence>
<keyword evidence="3" id="KW-1185">Reference proteome</keyword>
<dbReference type="AlphaFoldDB" id="A0A9X2GT85"/>
<dbReference type="GO" id="GO:0004074">
    <property type="term" value="F:biliverdin reductase [NAD(P)H] activity"/>
    <property type="evidence" value="ECO:0007669"/>
    <property type="project" value="TreeGrafter"/>
</dbReference>
<dbReference type="Gene3D" id="3.40.50.720">
    <property type="entry name" value="NAD(P)-binding Rossmann-like Domain"/>
    <property type="match status" value="1"/>
</dbReference>
<dbReference type="InterPro" id="IPR036291">
    <property type="entry name" value="NAD(P)-bd_dom_sf"/>
</dbReference>
<dbReference type="PANTHER" id="PTHR43355:SF2">
    <property type="entry name" value="FLAVIN REDUCTASE (NADPH)"/>
    <property type="match status" value="1"/>
</dbReference>
<dbReference type="EMBL" id="JAMZEB010000002">
    <property type="protein sequence ID" value="MCP2363199.1"/>
    <property type="molecule type" value="Genomic_DNA"/>
</dbReference>
<evidence type="ECO:0000313" key="3">
    <source>
        <dbReference type="Proteomes" id="UP001139648"/>
    </source>
</evidence>
<organism evidence="2 3">
    <name type="scientific">Nonomuraea thailandensis</name>
    <dbReference type="NCBI Taxonomy" id="1188745"/>
    <lineage>
        <taxon>Bacteria</taxon>
        <taxon>Bacillati</taxon>
        <taxon>Actinomycetota</taxon>
        <taxon>Actinomycetes</taxon>
        <taxon>Streptosporangiales</taxon>
        <taxon>Streptosporangiaceae</taxon>
        <taxon>Nonomuraea</taxon>
    </lineage>
</organism>
<dbReference type="Proteomes" id="UP001139648">
    <property type="component" value="Unassembled WGS sequence"/>
</dbReference>
<accession>A0A9X2GT85</accession>
<feature type="domain" description="NAD(P)-binding" evidence="1">
    <location>
        <begin position="7"/>
        <end position="197"/>
    </location>
</feature>
<protein>
    <submittedName>
        <fullName evidence="2">NADH-flavin reductase</fullName>
    </submittedName>
</protein>
<dbReference type="InterPro" id="IPR016040">
    <property type="entry name" value="NAD(P)-bd_dom"/>
</dbReference>
<reference evidence="2" key="1">
    <citation type="submission" date="2022-06" db="EMBL/GenBank/DDBJ databases">
        <title>Sequencing the genomes of 1000 actinobacteria strains.</title>
        <authorList>
            <person name="Klenk H.-P."/>
        </authorList>
    </citation>
    <scope>NUCLEOTIDE SEQUENCE</scope>
    <source>
        <strain evidence="2">DSM 46694</strain>
    </source>
</reference>